<dbReference type="PROSITE" id="PS00194">
    <property type="entry name" value="THIOREDOXIN_1"/>
    <property type="match status" value="1"/>
</dbReference>
<comment type="caution">
    <text evidence="8">The sequence shown here is derived from an EMBL/GenBank/DDBJ whole genome shotgun (WGS) entry which is preliminary data.</text>
</comment>
<dbReference type="GO" id="GO:0015035">
    <property type="term" value="F:protein-disulfide reductase activity"/>
    <property type="evidence" value="ECO:0007669"/>
    <property type="project" value="UniProtKB-UniRule"/>
</dbReference>
<dbReference type="SUPFAM" id="SSF52833">
    <property type="entry name" value="Thioredoxin-like"/>
    <property type="match status" value="1"/>
</dbReference>
<evidence type="ECO:0000313" key="9">
    <source>
        <dbReference type="Proteomes" id="UP000094291"/>
    </source>
</evidence>
<dbReference type="Gene3D" id="1.25.40.10">
    <property type="entry name" value="Tetratricopeptide repeat domain"/>
    <property type="match status" value="2"/>
</dbReference>
<dbReference type="EMBL" id="MDTQ01000001">
    <property type="protein sequence ID" value="ODC02381.1"/>
    <property type="molecule type" value="Genomic_DNA"/>
</dbReference>
<dbReference type="Gene3D" id="3.40.30.10">
    <property type="entry name" value="Glutaredoxin"/>
    <property type="match status" value="1"/>
</dbReference>
<keyword evidence="4" id="KW-1015">Disulfide bond</keyword>
<sequence length="284" mass="31595">MTPSPHIVDITLENVQQVVLQGSMERPVLVDFWADWCAPCKALMPILTKLAEEYAGHFVLAKVNIDENPDLAAQFGVRSVPSVMLVSQGQLVDQFNGALPESEIRAFLGKHLDTRSPAEIVREQIDQLIGDGQLEQAQAYLQEAITQLPDDIELQVLLARVLLQQQKTDDAKAVLDHLPETEKGRPDVKGLISGLKFVDAAPSLEVLATLSDRDDSEARYLKAMNALVQGEHEQALELLIAIMRDDRTFQEGEAHKALLEVFALLGESHPLVAPYRRKLFTLMY</sequence>
<proteinExistence type="inferred from homology"/>
<comment type="similarity">
    <text evidence="1">Belongs to the thioredoxin family.</text>
</comment>
<accession>A0A1E2V5X6</accession>
<evidence type="ECO:0000256" key="4">
    <source>
        <dbReference type="ARBA" id="ARBA00023157"/>
    </source>
</evidence>
<dbReference type="InterPro" id="IPR036249">
    <property type="entry name" value="Thioredoxin-like_sf"/>
</dbReference>
<evidence type="ECO:0000256" key="3">
    <source>
        <dbReference type="ARBA" id="ARBA00022982"/>
    </source>
</evidence>
<dbReference type="PRINTS" id="PR00421">
    <property type="entry name" value="THIOREDOXIN"/>
</dbReference>
<dbReference type="PANTHER" id="PTHR45663:SF11">
    <property type="entry name" value="GEO12009P1"/>
    <property type="match status" value="1"/>
</dbReference>
<dbReference type="InterPro" id="IPR005746">
    <property type="entry name" value="Thioredoxin"/>
</dbReference>
<dbReference type="GO" id="GO:0006950">
    <property type="term" value="P:response to stress"/>
    <property type="evidence" value="ECO:0007669"/>
    <property type="project" value="UniProtKB-ARBA"/>
</dbReference>
<dbReference type="InterPro" id="IPR017937">
    <property type="entry name" value="Thioredoxin_CS"/>
</dbReference>
<dbReference type="SUPFAM" id="SSF48452">
    <property type="entry name" value="TPR-like"/>
    <property type="match status" value="1"/>
</dbReference>
<dbReference type="PANTHER" id="PTHR45663">
    <property type="entry name" value="GEO12009P1"/>
    <property type="match status" value="1"/>
</dbReference>
<keyword evidence="2" id="KW-0813">Transport</keyword>
<keyword evidence="3" id="KW-0249">Electron transport</keyword>
<evidence type="ECO:0000256" key="2">
    <source>
        <dbReference type="ARBA" id="ARBA00022448"/>
    </source>
</evidence>
<dbReference type="InterPro" id="IPR013766">
    <property type="entry name" value="Thioredoxin_domain"/>
</dbReference>
<keyword evidence="9" id="KW-1185">Reference proteome</keyword>
<dbReference type="Pfam" id="PF14559">
    <property type="entry name" value="TPR_19"/>
    <property type="match status" value="1"/>
</dbReference>
<reference evidence="8 9" key="1">
    <citation type="submission" date="2016-08" db="EMBL/GenBank/DDBJ databases">
        <authorList>
            <person name="Seilhamer J.J."/>
        </authorList>
    </citation>
    <scope>NUCLEOTIDE SEQUENCE [LARGE SCALE GENOMIC DNA]</scope>
    <source>
        <strain evidence="8 9">PH27A</strain>
    </source>
</reference>
<dbReference type="RefSeq" id="WP_068996766.1">
    <property type="nucleotide sequence ID" value="NZ_MDTQ01000001.1"/>
</dbReference>
<organism evidence="8 9">
    <name type="scientific">Terasakiispira papahanaumokuakeensis</name>
    <dbReference type="NCBI Taxonomy" id="197479"/>
    <lineage>
        <taxon>Bacteria</taxon>
        <taxon>Pseudomonadati</taxon>
        <taxon>Pseudomonadota</taxon>
        <taxon>Gammaproteobacteria</taxon>
        <taxon>Oceanospirillales</taxon>
        <taxon>Terasakiispira</taxon>
    </lineage>
</organism>
<dbReference type="STRING" id="197479.BFW38_01305"/>
<dbReference type="PROSITE" id="PS51352">
    <property type="entry name" value="THIOREDOXIN_2"/>
    <property type="match status" value="1"/>
</dbReference>
<dbReference type="OrthoDB" id="9790390at2"/>
<dbReference type="AlphaFoldDB" id="A0A1E2V5X6"/>
<dbReference type="Proteomes" id="UP000094291">
    <property type="component" value="Unassembled WGS sequence"/>
</dbReference>
<evidence type="ECO:0000256" key="5">
    <source>
        <dbReference type="ARBA" id="ARBA00023284"/>
    </source>
</evidence>
<dbReference type="CDD" id="cd02956">
    <property type="entry name" value="ybbN"/>
    <property type="match status" value="1"/>
</dbReference>
<evidence type="ECO:0000256" key="6">
    <source>
        <dbReference type="NCBIfam" id="TIGR01068"/>
    </source>
</evidence>
<gene>
    <name evidence="8" type="ORF">BFW38_01305</name>
</gene>
<evidence type="ECO:0000259" key="7">
    <source>
        <dbReference type="PROSITE" id="PS51352"/>
    </source>
</evidence>
<evidence type="ECO:0000256" key="1">
    <source>
        <dbReference type="ARBA" id="ARBA00008987"/>
    </source>
</evidence>
<keyword evidence="5" id="KW-0676">Redox-active center</keyword>
<dbReference type="Pfam" id="PF14561">
    <property type="entry name" value="TPR_20"/>
    <property type="match status" value="1"/>
</dbReference>
<dbReference type="GO" id="GO:0005737">
    <property type="term" value="C:cytoplasm"/>
    <property type="evidence" value="ECO:0007669"/>
    <property type="project" value="TreeGrafter"/>
</dbReference>
<dbReference type="NCBIfam" id="TIGR01068">
    <property type="entry name" value="thioredoxin"/>
    <property type="match status" value="1"/>
</dbReference>
<dbReference type="Pfam" id="PF00085">
    <property type="entry name" value="Thioredoxin"/>
    <property type="match status" value="1"/>
</dbReference>
<protein>
    <recommendedName>
        <fullName evidence="6">Thioredoxin</fullName>
    </recommendedName>
</protein>
<evidence type="ECO:0000313" key="8">
    <source>
        <dbReference type="EMBL" id="ODC02381.1"/>
    </source>
</evidence>
<dbReference type="FunFam" id="3.40.30.10:FF:000001">
    <property type="entry name" value="Thioredoxin"/>
    <property type="match status" value="1"/>
</dbReference>
<feature type="domain" description="Thioredoxin" evidence="7">
    <location>
        <begin position="1"/>
        <end position="113"/>
    </location>
</feature>
<dbReference type="InterPro" id="IPR011990">
    <property type="entry name" value="TPR-like_helical_dom_sf"/>
</dbReference>
<name>A0A1E2V5X6_9GAMM</name>